<dbReference type="CDD" id="cd01746">
    <property type="entry name" value="GATase1_CTP_Synthase"/>
    <property type="match status" value="1"/>
</dbReference>
<dbReference type="Pfam" id="PF06418">
    <property type="entry name" value="CTP_synth_N"/>
    <property type="match status" value="1"/>
</dbReference>
<dbReference type="EC" id="6.3.4.2" evidence="9"/>
<comment type="function">
    <text evidence="9">Catalyzes the ATP-dependent amination of UTP to CTP with either L-glutamine or ammonia as the source of nitrogen.</text>
</comment>
<dbReference type="PROSITE" id="PS51273">
    <property type="entry name" value="GATASE_TYPE_1"/>
    <property type="match status" value="1"/>
</dbReference>
<evidence type="ECO:0000259" key="10">
    <source>
        <dbReference type="Pfam" id="PF00117"/>
    </source>
</evidence>
<dbReference type="EMBL" id="JAEUBG010002601">
    <property type="protein sequence ID" value="KAH3684344.1"/>
    <property type="molecule type" value="Genomic_DNA"/>
</dbReference>
<reference evidence="12" key="2">
    <citation type="submission" date="2021-01" db="EMBL/GenBank/DDBJ databases">
        <authorList>
            <person name="Schikora-Tamarit M.A."/>
        </authorList>
    </citation>
    <scope>NUCLEOTIDE SEQUENCE</scope>
    <source>
        <strain evidence="12">CBS2887</strain>
    </source>
</reference>
<dbReference type="GO" id="GO:0044210">
    <property type="term" value="P:'de novo' CTP biosynthetic process"/>
    <property type="evidence" value="ECO:0007669"/>
    <property type="project" value="UniProtKB-UniRule"/>
</dbReference>
<organism evidence="12 13">
    <name type="scientific">Wickerhamomyces pijperi</name>
    <name type="common">Yeast</name>
    <name type="synonym">Pichia pijperi</name>
    <dbReference type="NCBI Taxonomy" id="599730"/>
    <lineage>
        <taxon>Eukaryota</taxon>
        <taxon>Fungi</taxon>
        <taxon>Dikarya</taxon>
        <taxon>Ascomycota</taxon>
        <taxon>Saccharomycotina</taxon>
        <taxon>Saccharomycetes</taxon>
        <taxon>Phaffomycetales</taxon>
        <taxon>Wickerhamomycetaceae</taxon>
        <taxon>Wickerhamomyces</taxon>
    </lineage>
</organism>
<comment type="pathway">
    <text evidence="1 9">Pyrimidine metabolism; CTP biosynthesis via de novo pathway; CTP from UDP: step 2/2.</text>
</comment>
<dbReference type="InterPro" id="IPR017456">
    <property type="entry name" value="CTP_synthase_N"/>
</dbReference>
<dbReference type="SUPFAM" id="SSF52317">
    <property type="entry name" value="Class I glutamine amidotransferase-like"/>
    <property type="match status" value="1"/>
</dbReference>
<evidence type="ECO:0000256" key="8">
    <source>
        <dbReference type="ARBA" id="ARBA00047781"/>
    </source>
</evidence>
<keyword evidence="6 9" id="KW-0315">Glutamine amidotransferase</keyword>
<dbReference type="NCBIfam" id="TIGR00337">
    <property type="entry name" value="PyrG"/>
    <property type="match status" value="1"/>
</dbReference>
<accession>A0A9P8Q7M6</accession>
<dbReference type="FunFam" id="3.40.50.300:FF:000207">
    <property type="entry name" value="CTP synthase"/>
    <property type="match status" value="1"/>
</dbReference>
<dbReference type="CDD" id="cd03113">
    <property type="entry name" value="CTPS_N"/>
    <property type="match status" value="1"/>
</dbReference>
<name>A0A9P8Q7M6_WICPI</name>
<dbReference type="Pfam" id="PF00117">
    <property type="entry name" value="GATase"/>
    <property type="match status" value="1"/>
</dbReference>
<keyword evidence="5 9" id="KW-0067">ATP-binding</keyword>
<dbReference type="InterPro" id="IPR027417">
    <property type="entry name" value="P-loop_NTPase"/>
</dbReference>
<keyword evidence="13" id="KW-1185">Reference proteome</keyword>
<dbReference type="GO" id="GO:0042802">
    <property type="term" value="F:identical protein binding"/>
    <property type="evidence" value="ECO:0007669"/>
    <property type="project" value="TreeGrafter"/>
</dbReference>
<feature type="domain" description="Glutamine amidotransferase" evidence="10">
    <location>
        <begin position="315"/>
        <end position="551"/>
    </location>
</feature>
<dbReference type="InterPro" id="IPR029062">
    <property type="entry name" value="Class_I_gatase-like"/>
</dbReference>
<dbReference type="SUPFAM" id="SSF52540">
    <property type="entry name" value="P-loop containing nucleoside triphosphate hydrolases"/>
    <property type="match status" value="1"/>
</dbReference>
<dbReference type="Gene3D" id="3.40.50.300">
    <property type="entry name" value="P-loop containing nucleotide triphosphate hydrolases"/>
    <property type="match status" value="1"/>
</dbReference>
<dbReference type="NCBIfam" id="NF003792">
    <property type="entry name" value="PRK05380.1"/>
    <property type="match status" value="1"/>
</dbReference>
<dbReference type="InterPro" id="IPR033828">
    <property type="entry name" value="GATase1_CTP_Synthase"/>
</dbReference>
<evidence type="ECO:0000313" key="12">
    <source>
        <dbReference type="EMBL" id="KAH3684344.1"/>
    </source>
</evidence>
<evidence type="ECO:0000256" key="1">
    <source>
        <dbReference type="ARBA" id="ARBA00005171"/>
    </source>
</evidence>
<keyword evidence="7 9" id="KW-0665">Pyrimidine biosynthesis</keyword>
<dbReference type="Gene3D" id="3.40.50.880">
    <property type="match status" value="1"/>
</dbReference>
<dbReference type="InterPro" id="IPR004468">
    <property type="entry name" value="CTP_synthase"/>
</dbReference>
<evidence type="ECO:0000313" key="13">
    <source>
        <dbReference type="Proteomes" id="UP000774326"/>
    </source>
</evidence>
<reference evidence="12" key="1">
    <citation type="journal article" date="2021" name="Open Biol.">
        <title>Shared evolutionary footprints suggest mitochondrial oxidative damage underlies multiple complex I losses in fungi.</title>
        <authorList>
            <person name="Schikora-Tamarit M.A."/>
            <person name="Marcet-Houben M."/>
            <person name="Nosek J."/>
            <person name="Gabaldon T."/>
        </authorList>
    </citation>
    <scope>NUCLEOTIDE SEQUENCE</scope>
    <source>
        <strain evidence="12">CBS2887</strain>
    </source>
</reference>
<evidence type="ECO:0000256" key="7">
    <source>
        <dbReference type="ARBA" id="ARBA00022975"/>
    </source>
</evidence>
<dbReference type="GO" id="GO:0005524">
    <property type="term" value="F:ATP binding"/>
    <property type="evidence" value="ECO:0007669"/>
    <property type="project" value="UniProtKB-KW"/>
</dbReference>
<dbReference type="GO" id="GO:0003883">
    <property type="term" value="F:CTP synthase activity"/>
    <property type="evidence" value="ECO:0007669"/>
    <property type="project" value="UniProtKB-UniRule"/>
</dbReference>
<keyword evidence="3 9" id="KW-0436">Ligase</keyword>
<dbReference type="GO" id="GO:0005737">
    <property type="term" value="C:cytoplasm"/>
    <property type="evidence" value="ECO:0007669"/>
    <property type="project" value="TreeGrafter"/>
</dbReference>
<proteinExistence type="inferred from homology"/>
<dbReference type="GO" id="GO:0097268">
    <property type="term" value="C:cytoophidium"/>
    <property type="evidence" value="ECO:0007669"/>
    <property type="project" value="TreeGrafter"/>
</dbReference>
<keyword evidence="4 9" id="KW-0547">Nucleotide-binding</keyword>
<evidence type="ECO:0000256" key="4">
    <source>
        <dbReference type="ARBA" id="ARBA00022741"/>
    </source>
</evidence>
<comment type="caution">
    <text evidence="12">The sequence shown here is derived from an EMBL/GenBank/DDBJ whole genome shotgun (WGS) entry which is preliminary data.</text>
</comment>
<dbReference type="PANTHER" id="PTHR11550">
    <property type="entry name" value="CTP SYNTHASE"/>
    <property type="match status" value="1"/>
</dbReference>
<sequence length="858" mass="95858">MKYVVVSGGVISGIGKGVLASSTGLLLKTLGLRVTSIKIDPYMNIDAGTMSPLEHGEVFVLNDGGESDLDLGNYERYLNVTLTKDHNITTGKIYSQVIERERRGDYLGKTVQVVPHVTNAIQDWIERVARVPVDDSGLEPDVCIIELGGTVGDIESAPFVEALRQFQFRVGHENFALCHVSLVPVIHGEQKTKPTQAAIKDLRSLGLTPDIIACRCTDKLELPTIEKISMFCHVGPNQVIAVHDLNSTYHVPLLLVEQKLLKFLSERLSFKDIVVTAEAKATGEDLLNRWRALTTSYDRSFETVKIALVGKYTHLKDSYLSVIKALEHSSMRVRRRLEIIWVEASDLEPESQFNEDKVKFHKAWHSLCCADGILVPGGFGTRGTEGMMSAAKWARENNIPFLGVCLGFQISVIEFVRSVVGVADATSEEFKPDSPKETHAVVYMPEIDKSKLGGTMRLGLRASVFQGESKIRKLYGNEEQIMERHRHRYEINPEMIERIEAHGMKFVAKDDAGERMEIYELEKHPFYVATQYHPEYLSKVLDPSKPFLGLVAAAAGVLDKVLDDFVLNLDIVTQNSDTVQSGPLANDVVPPNNGVLHPGVGVDGGVGQHDGVLDSDTWANGDVWTQHDVWTNLGTFTNSGVQVQGGTGKEVLWLTDIHPEPFQVEGVKGLLFNQDWESFLFNGGWLHFNQVDNFWVQDVQTGIDSVTDEFDWLFNESVNQVWSGNVVHNDTVFGWLVNLGGDNGTLTTVGFVELDQLFEWVVADNVRVQHEEWGVVLLQHFFSQLQWTSGTQWLLFNRESNRDTVFSFVLLQSGNHDFWSVVDSQHNVSDTGLGKGLDLVQDHWSVGKFNQWLWSGQS</sequence>
<gene>
    <name evidence="12" type="ORF">WICPIJ_004690</name>
</gene>
<dbReference type="OrthoDB" id="1739076at2759"/>
<dbReference type="AlphaFoldDB" id="A0A9P8Q7M6"/>
<dbReference type="GO" id="GO:0019856">
    <property type="term" value="P:pyrimidine nucleobase biosynthetic process"/>
    <property type="evidence" value="ECO:0007669"/>
    <property type="project" value="TreeGrafter"/>
</dbReference>
<comment type="catalytic activity">
    <reaction evidence="8 9">
        <text>UTP + L-glutamine + ATP + H2O = CTP + L-glutamate + ADP + phosphate + 2 H(+)</text>
        <dbReference type="Rhea" id="RHEA:26426"/>
        <dbReference type="ChEBI" id="CHEBI:15377"/>
        <dbReference type="ChEBI" id="CHEBI:15378"/>
        <dbReference type="ChEBI" id="CHEBI:29985"/>
        <dbReference type="ChEBI" id="CHEBI:30616"/>
        <dbReference type="ChEBI" id="CHEBI:37563"/>
        <dbReference type="ChEBI" id="CHEBI:43474"/>
        <dbReference type="ChEBI" id="CHEBI:46398"/>
        <dbReference type="ChEBI" id="CHEBI:58359"/>
        <dbReference type="ChEBI" id="CHEBI:456216"/>
        <dbReference type="EC" id="6.3.4.2"/>
    </reaction>
</comment>
<comment type="similarity">
    <text evidence="2 9">Belongs to the CTP synthase family.</text>
</comment>
<dbReference type="InterPro" id="IPR017926">
    <property type="entry name" value="GATASE"/>
</dbReference>
<evidence type="ECO:0000256" key="6">
    <source>
        <dbReference type="ARBA" id="ARBA00022962"/>
    </source>
</evidence>
<evidence type="ECO:0000256" key="3">
    <source>
        <dbReference type="ARBA" id="ARBA00022598"/>
    </source>
</evidence>
<dbReference type="Proteomes" id="UP000774326">
    <property type="component" value="Unassembled WGS sequence"/>
</dbReference>
<dbReference type="FunFam" id="3.40.50.880:FF:000005">
    <property type="entry name" value="CTP synthase"/>
    <property type="match status" value="1"/>
</dbReference>
<dbReference type="PANTHER" id="PTHR11550:SF0">
    <property type="entry name" value="CTP SYNTHASE-RELATED"/>
    <property type="match status" value="1"/>
</dbReference>
<feature type="domain" description="CTP synthase N-terminal" evidence="11">
    <location>
        <begin position="2"/>
        <end position="269"/>
    </location>
</feature>
<evidence type="ECO:0000256" key="5">
    <source>
        <dbReference type="ARBA" id="ARBA00022840"/>
    </source>
</evidence>
<evidence type="ECO:0000256" key="9">
    <source>
        <dbReference type="RuleBase" id="RU810713"/>
    </source>
</evidence>
<evidence type="ECO:0000256" key="2">
    <source>
        <dbReference type="ARBA" id="ARBA00007533"/>
    </source>
</evidence>
<protein>
    <recommendedName>
        <fullName evidence="9">CTP synthase</fullName>
        <ecNumber evidence="9">6.3.4.2</ecNumber>
    </recommendedName>
    <alternativeName>
        <fullName evidence="9">UTP--ammonia ligase</fullName>
    </alternativeName>
</protein>
<evidence type="ECO:0000259" key="11">
    <source>
        <dbReference type="Pfam" id="PF06418"/>
    </source>
</evidence>